<reference evidence="2" key="1">
    <citation type="submission" date="2020-02" db="EMBL/GenBank/DDBJ databases">
        <authorList>
            <person name="Meier V. D."/>
        </authorList>
    </citation>
    <scope>NUCLEOTIDE SEQUENCE</scope>
    <source>
        <strain evidence="2">AVDCRST_MAG64</strain>
    </source>
</reference>
<feature type="compositionally biased region" description="Gly residues" evidence="1">
    <location>
        <begin position="1"/>
        <end position="12"/>
    </location>
</feature>
<feature type="compositionally biased region" description="Basic and acidic residues" evidence="1">
    <location>
        <begin position="80"/>
        <end position="101"/>
    </location>
</feature>
<feature type="non-terminal residue" evidence="2">
    <location>
        <position position="1"/>
    </location>
</feature>
<evidence type="ECO:0000256" key="1">
    <source>
        <dbReference type="SAM" id="MobiDB-lite"/>
    </source>
</evidence>
<organism evidence="2">
    <name type="scientific">uncultured Phycisphaerae bacterium</name>
    <dbReference type="NCBI Taxonomy" id="904963"/>
    <lineage>
        <taxon>Bacteria</taxon>
        <taxon>Pseudomonadati</taxon>
        <taxon>Planctomycetota</taxon>
        <taxon>Phycisphaerae</taxon>
        <taxon>environmental samples</taxon>
    </lineage>
</organism>
<feature type="compositionally biased region" description="Basic and acidic residues" evidence="1">
    <location>
        <begin position="53"/>
        <end position="72"/>
    </location>
</feature>
<sequence>AASLGGLPGAGPGHAAADQGLYQRPTHARFGERLRHRPGPARTAQPQRRRPRPDRAAHVDTHSAVRDSDRRPVLRRSRVGHQDRPTDRSLRTDRAGRDGRV</sequence>
<dbReference type="EMBL" id="CADCUQ010000772">
    <property type="protein sequence ID" value="CAA9428929.1"/>
    <property type="molecule type" value="Genomic_DNA"/>
</dbReference>
<accession>A0A6J4PZD6</accession>
<feature type="region of interest" description="Disordered" evidence="1">
    <location>
        <begin position="1"/>
        <end position="101"/>
    </location>
</feature>
<gene>
    <name evidence="2" type="ORF">AVDCRST_MAG64-3340</name>
</gene>
<evidence type="ECO:0000313" key="2">
    <source>
        <dbReference type="EMBL" id="CAA9428929.1"/>
    </source>
</evidence>
<protein>
    <submittedName>
        <fullName evidence="2">Uncharacterized protein</fullName>
    </submittedName>
</protein>
<name>A0A6J4PZD6_9BACT</name>
<proteinExistence type="predicted"/>
<dbReference type="AlphaFoldDB" id="A0A6J4PZD6"/>
<feature type="non-terminal residue" evidence="2">
    <location>
        <position position="101"/>
    </location>
</feature>